<keyword evidence="3" id="KW-1185">Reference proteome</keyword>
<name>A0A9D4MSU9_DREPO</name>
<dbReference type="EMBL" id="JAIWYP010000001">
    <property type="protein sequence ID" value="KAH3881171.1"/>
    <property type="molecule type" value="Genomic_DNA"/>
</dbReference>
<comment type="caution">
    <text evidence="2">The sequence shown here is derived from an EMBL/GenBank/DDBJ whole genome shotgun (WGS) entry which is preliminary data.</text>
</comment>
<dbReference type="Proteomes" id="UP000828390">
    <property type="component" value="Unassembled WGS sequence"/>
</dbReference>
<organism evidence="2 3">
    <name type="scientific">Dreissena polymorpha</name>
    <name type="common">Zebra mussel</name>
    <name type="synonym">Mytilus polymorpha</name>
    <dbReference type="NCBI Taxonomy" id="45954"/>
    <lineage>
        <taxon>Eukaryota</taxon>
        <taxon>Metazoa</taxon>
        <taxon>Spiralia</taxon>
        <taxon>Lophotrochozoa</taxon>
        <taxon>Mollusca</taxon>
        <taxon>Bivalvia</taxon>
        <taxon>Autobranchia</taxon>
        <taxon>Heteroconchia</taxon>
        <taxon>Euheterodonta</taxon>
        <taxon>Imparidentia</taxon>
        <taxon>Neoheterodontei</taxon>
        <taxon>Myida</taxon>
        <taxon>Dreissenoidea</taxon>
        <taxon>Dreissenidae</taxon>
        <taxon>Dreissena</taxon>
    </lineage>
</organism>
<proteinExistence type="predicted"/>
<feature type="compositionally biased region" description="Polar residues" evidence="1">
    <location>
        <begin position="61"/>
        <end position="83"/>
    </location>
</feature>
<dbReference type="AlphaFoldDB" id="A0A9D4MSU9"/>
<feature type="region of interest" description="Disordered" evidence="1">
    <location>
        <begin position="59"/>
        <end position="83"/>
    </location>
</feature>
<reference evidence="2" key="1">
    <citation type="journal article" date="2019" name="bioRxiv">
        <title>The Genome of the Zebra Mussel, Dreissena polymorpha: A Resource for Invasive Species Research.</title>
        <authorList>
            <person name="McCartney M.A."/>
            <person name="Auch B."/>
            <person name="Kono T."/>
            <person name="Mallez S."/>
            <person name="Zhang Y."/>
            <person name="Obille A."/>
            <person name="Becker A."/>
            <person name="Abrahante J.E."/>
            <person name="Garbe J."/>
            <person name="Badalamenti J.P."/>
            <person name="Herman A."/>
            <person name="Mangelson H."/>
            <person name="Liachko I."/>
            <person name="Sullivan S."/>
            <person name="Sone E.D."/>
            <person name="Koren S."/>
            <person name="Silverstein K.A.T."/>
            <person name="Beckman K.B."/>
            <person name="Gohl D.M."/>
        </authorList>
    </citation>
    <scope>NUCLEOTIDE SEQUENCE</scope>
    <source>
        <strain evidence="2">Duluth1</strain>
        <tissue evidence="2">Whole animal</tissue>
    </source>
</reference>
<sequence>MQNWEESRTQLMPEVLTATFEYSKCLYQISFGHMQILSQCIPPQFSITFLLRHSLTWAPRSATSRTREYPSSSPLGGRTRTNN</sequence>
<evidence type="ECO:0000313" key="2">
    <source>
        <dbReference type="EMBL" id="KAH3881171.1"/>
    </source>
</evidence>
<evidence type="ECO:0000313" key="3">
    <source>
        <dbReference type="Proteomes" id="UP000828390"/>
    </source>
</evidence>
<protein>
    <submittedName>
        <fullName evidence="2">Uncharacterized protein</fullName>
    </submittedName>
</protein>
<reference evidence="2" key="2">
    <citation type="submission" date="2020-11" db="EMBL/GenBank/DDBJ databases">
        <authorList>
            <person name="McCartney M.A."/>
            <person name="Auch B."/>
            <person name="Kono T."/>
            <person name="Mallez S."/>
            <person name="Becker A."/>
            <person name="Gohl D.M."/>
            <person name="Silverstein K.A.T."/>
            <person name="Koren S."/>
            <person name="Bechman K.B."/>
            <person name="Herman A."/>
            <person name="Abrahante J.E."/>
            <person name="Garbe J."/>
        </authorList>
    </citation>
    <scope>NUCLEOTIDE SEQUENCE</scope>
    <source>
        <strain evidence="2">Duluth1</strain>
        <tissue evidence="2">Whole animal</tissue>
    </source>
</reference>
<evidence type="ECO:0000256" key="1">
    <source>
        <dbReference type="SAM" id="MobiDB-lite"/>
    </source>
</evidence>
<gene>
    <name evidence="2" type="ORF">DPMN_005094</name>
</gene>
<accession>A0A9D4MSU9</accession>